<evidence type="ECO:0000313" key="1">
    <source>
        <dbReference type="EMBL" id="TKG66906.1"/>
    </source>
</evidence>
<protein>
    <submittedName>
        <fullName evidence="1">Uncharacterized protein</fullName>
    </submittedName>
</protein>
<keyword evidence="2" id="KW-1185">Reference proteome</keyword>
<organism evidence="1 2">
    <name type="scientific">Prauserella endophytica</name>
    <dbReference type="NCBI Taxonomy" id="1592324"/>
    <lineage>
        <taxon>Bacteria</taxon>
        <taxon>Bacillati</taxon>
        <taxon>Actinomycetota</taxon>
        <taxon>Actinomycetes</taxon>
        <taxon>Pseudonocardiales</taxon>
        <taxon>Pseudonocardiaceae</taxon>
        <taxon>Prauserella</taxon>
        <taxon>Prauserella coralliicola group</taxon>
    </lineage>
</organism>
<proteinExistence type="predicted"/>
<gene>
    <name evidence="1" type="ORF">FCN18_23620</name>
</gene>
<evidence type="ECO:0000313" key="2">
    <source>
        <dbReference type="Proteomes" id="UP000309992"/>
    </source>
</evidence>
<reference evidence="1 2" key="1">
    <citation type="journal article" date="2015" name="Antonie Van Leeuwenhoek">
        <title>Prauserella endophytica sp. nov., an endophytic actinobacterium isolated from Tamarix taklamakanensis.</title>
        <authorList>
            <person name="Liu J.M."/>
            <person name="Habden X."/>
            <person name="Guo L."/>
            <person name="Tuo L."/>
            <person name="Jiang Z.K."/>
            <person name="Liu S.W."/>
            <person name="Liu X.F."/>
            <person name="Chen L."/>
            <person name="Li R.F."/>
            <person name="Zhang Y.Q."/>
            <person name="Sun C.H."/>
        </authorList>
    </citation>
    <scope>NUCLEOTIDE SEQUENCE [LARGE SCALE GENOMIC DNA]</scope>
    <source>
        <strain evidence="1 2">CGMCC 4.7182</strain>
    </source>
</reference>
<accession>A0ABY2RZZ3</accession>
<dbReference type="EMBL" id="SWMS01000014">
    <property type="protein sequence ID" value="TKG66906.1"/>
    <property type="molecule type" value="Genomic_DNA"/>
</dbReference>
<dbReference type="RefSeq" id="WP_112275415.1">
    <property type="nucleotide sequence ID" value="NZ_SWMS01000014.1"/>
</dbReference>
<dbReference type="Proteomes" id="UP000309992">
    <property type="component" value="Unassembled WGS sequence"/>
</dbReference>
<comment type="caution">
    <text evidence="1">The sequence shown here is derived from an EMBL/GenBank/DDBJ whole genome shotgun (WGS) entry which is preliminary data.</text>
</comment>
<name>A0ABY2RZZ3_9PSEU</name>
<sequence>MTESSGHGVVEPPSDTELATLLRTAQSFLGDIAFEVPRGNVRPAQFAELADLLERLARTVRARAEVVVYQREDR</sequence>